<reference evidence="1" key="1">
    <citation type="journal article" date="2023" name="Nat. Commun.">
        <title>Diploid and tetraploid genomes of Acorus and the evolution of monocots.</title>
        <authorList>
            <person name="Ma L."/>
            <person name="Liu K.W."/>
            <person name="Li Z."/>
            <person name="Hsiao Y.Y."/>
            <person name="Qi Y."/>
            <person name="Fu T."/>
            <person name="Tang G.D."/>
            <person name="Zhang D."/>
            <person name="Sun W.H."/>
            <person name="Liu D.K."/>
            <person name="Li Y."/>
            <person name="Chen G.Z."/>
            <person name="Liu X.D."/>
            <person name="Liao X.Y."/>
            <person name="Jiang Y.T."/>
            <person name="Yu X."/>
            <person name="Hao Y."/>
            <person name="Huang J."/>
            <person name="Zhao X.W."/>
            <person name="Ke S."/>
            <person name="Chen Y.Y."/>
            <person name="Wu W.L."/>
            <person name="Hsu J.L."/>
            <person name="Lin Y.F."/>
            <person name="Huang M.D."/>
            <person name="Li C.Y."/>
            <person name="Huang L."/>
            <person name="Wang Z.W."/>
            <person name="Zhao X."/>
            <person name="Zhong W.Y."/>
            <person name="Peng D.H."/>
            <person name="Ahmad S."/>
            <person name="Lan S."/>
            <person name="Zhang J.S."/>
            <person name="Tsai W.C."/>
            <person name="Van de Peer Y."/>
            <person name="Liu Z.J."/>
        </authorList>
    </citation>
    <scope>NUCLEOTIDE SEQUENCE</scope>
    <source>
        <strain evidence="1">SCP</strain>
    </source>
</reference>
<name>A0AAV9A6I5_ACOGR</name>
<evidence type="ECO:0000313" key="2">
    <source>
        <dbReference type="Proteomes" id="UP001179952"/>
    </source>
</evidence>
<evidence type="ECO:0000313" key="1">
    <source>
        <dbReference type="EMBL" id="KAK1259570.1"/>
    </source>
</evidence>
<accession>A0AAV9A6I5</accession>
<dbReference type="EMBL" id="JAUJYN010000012">
    <property type="protein sequence ID" value="KAK1259570.1"/>
    <property type="molecule type" value="Genomic_DNA"/>
</dbReference>
<protein>
    <submittedName>
        <fullName evidence="1">Uncharacterized protein</fullName>
    </submittedName>
</protein>
<proteinExistence type="predicted"/>
<organism evidence="1 2">
    <name type="scientific">Acorus gramineus</name>
    <name type="common">Dwarf sweet flag</name>
    <dbReference type="NCBI Taxonomy" id="55184"/>
    <lineage>
        <taxon>Eukaryota</taxon>
        <taxon>Viridiplantae</taxon>
        <taxon>Streptophyta</taxon>
        <taxon>Embryophyta</taxon>
        <taxon>Tracheophyta</taxon>
        <taxon>Spermatophyta</taxon>
        <taxon>Magnoliopsida</taxon>
        <taxon>Liliopsida</taxon>
        <taxon>Acoraceae</taxon>
        <taxon>Acorus</taxon>
    </lineage>
</organism>
<dbReference type="Proteomes" id="UP001179952">
    <property type="component" value="Unassembled WGS sequence"/>
</dbReference>
<keyword evidence="2" id="KW-1185">Reference proteome</keyword>
<sequence length="121" mass="13158">MNMRLRNPCKTSPSKIEERLHRFLKPRALAPIRDSRCSSRTAKDLLLQIPPSPPPSTGGDVPVVPGDGTPCFCWENLWPQVPPAEETGFVEVGILCRDGGDGPDEPCGVEDLFGADLLLAH</sequence>
<gene>
    <name evidence="1" type="ORF">QJS04_geneDACA020092</name>
</gene>
<dbReference type="PANTHER" id="PTHR35495">
    <property type="entry name" value="OS06G0679600 PROTEIN"/>
    <property type="match status" value="1"/>
</dbReference>
<comment type="caution">
    <text evidence="1">The sequence shown here is derived from an EMBL/GenBank/DDBJ whole genome shotgun (WGS) entry which is preliminary data.</text>
</comment>
<dbReference type="PANTHER" id="PTHR35495:SF1">
    <property type="entry name" value="OS06G0679600 PROTEIN"/>
    <property type="match status" value="1"/>
</dbReference>
<reference evidence="1" key="2">
    <citation type="submission" date="2023-06" db="EMBL/GenBank/DDBJ databases">
        <authorList>
            <person name="Ma L."/>
            <person name="Liu K.-W."/>
            <person name="Li Z."/>
            <person name="Hsiao Y.-Y."/>
            <person name="Qi Y."/>
            <person name="Fu T."/>
            <person name="Tang G."/>
            <person name="Zhang D."/>
            <person name="Sun W.-H."/>
            <person name="Liu D.-K."/>
            <person name="Li Y."/>
            <person name="Chen G.-Z."/>
            <person name="Liu X.-D."/>
            <person name="Liao X.-Y."/>
            <person name="Jiang Y.-T."/>
            <person name="Yu X."/>
            <person name="Hao Y."/>
            <person name="Huang J."/>
            <person name="Zhao X.-W."/>
            <person name="Ke S."/>
            <person name="Chen Y.-Y."/>
            <person name="Wu W.-L."/>
            <person name="Hsu J.-L."/>
            <person name="Lin Y.-F."/>
            <person name="Huang M.-D."/>
            <person name="Li C.-Y."/>
            <person name="Huang L."/>
            <person name="Wang Z.-W."/>
            <person name="Zhao X."/>
            <person name="Zhong W.-Y."/>
            <person name="Peng D.-H."/>
            <person name="Ahmad S."/>
            <person name="Lan S."/>
            <person name="Zhang J.-S."/>
            <person name="Tsai W.-C."/>
            <person name="Van De Peer Y."/>
            <person name="Liu Z.-J."/>
        </authorList>
    </citation>
    <scope>NUCLEOTIDE SEQUENCE</scope>
    <source>
        <strain evidence="1">SCP</strain>
        <tissue evidence="1">Leaves</tissue>
    </source>
</reference>
<dbReference type="AlphaFoldDB" id="A0AAV9A6I5"/>